<accession>A0A542SRL0</accession>
<organism evidence="2 3">
    <name type="scientific">Rarobacter incanus</name>
    <dbReference type="NCBI Taxonomy" id="153494"/>
    <lineage>
        <taxon>Bacteria</taxon>
        <taxon>Bacillati</taxon>
        <taxon>Actinomycetota</taxon>
        <taxon>Actinomycetes</taxon>
        <taxon>Micrococcales</taxon>
        <taxon>Rarobacteraceae</taxon>
        <taxon>Rarobacter</taxon>
    </lineage>
</organism>
<evidence type="ECO:0000313" key="2">
    <source>
        <dbReference type="EMBL" id="TQK77261.1"/>
    </source>
</evidence>
<reference evidence="2 3" key="1">
    <citation type="submission" date="2019-06" db="EMBL/GenBank/DDBJ databases">
        <title>Sequencing the genomes of 1000 actinobacteria strains.</title>
        <authorList>
            <person name="Klenk H.-P."/>
        </authorList>
    </citation>
    <scope>NUCLEOTIDE SEQUENCE [LARGE SCALE GENOMIC DNA]</scope>
    <source>
        <strain evidence="2 3">DSM 10596</strain>
    </source>
</reference>
<name>A0A542SRL0_9MICO</name>
<sequence>MASFFGRKRQSAPRWSESWDADNSRIVIAVPLDTSQPANSETADLLSAGLLQAIEAIQTNQVGDSIPPGVDQATVAIRVHPTHRDLAELETQTIEIMQESLGSSIPIEAAPGGLRDEESDDPDQDPHVPQPQVVWNQADAALATTIALPATTIDARNARLLKAAFDKGLAALTHPESLALVPAQAAGAHRFTLVIEVPDVTRSGPKSAKREASLHAALANTKVDFAVTRG</sequence>
<protein>
    <submittedName>
        <fullName evidence="2">Uncharacterized protein</fullName>
    </submittedName>
</protein>
<dbReference type="RefSeq" id="WP_142113115.1">
    <property type="nucleotide sequence ID" value="NZ_BAAATB010000006.1"/>
</dbReference>
<evidence type="ECO:0000256" key="1">
    <source>
        <dbReference type="SAM" id="MobiDB-lite"/>
    </source>
</evidence>
<dbReference type="Proteomes" id="UP000316181">
    <property type="component" value="Unassembled WGS sequence"/>
</dbReference>
<gene>
    <name evidence="2" type="ORF">FB389_1980</name>
</gene>
<dbReference type="AlphaFoldDB" id="A0A542SRL0"/>
<evidence type="ECO:0000313" key="3">
    <source>
        <dbReference type="Proteomes" id="UP000316181"/>
    </source>
</evidence>
<dbReference type="EMBL" id="VFNV01000001">
    <property type="protein sequence ID" value="TQK77261.1"/>
    <property type="molecule type" value="Genomic_DNA"/>
</dbReference>
<proteinExistence type="predicted"/>
<comment type="caution">
    <text evidence="2">The sequence shown here is derived from an EMBL/GenBank/DDBJ whole genome shotgun (WGS) entry which is preliminary data.</text>
</comment>
<feature type="region of interest" description="Disordered" evidence="1">
    <location>
        <begin position="106"/>
        <end position="130"/>
    </location>
</feature>
<keyword evidence="3" id="KW-1185">Reference proteome</keyword>